<dbReference type="EMBL" id="AP025732">
    <property type="protein sequence ID" value="BDI14676.1"/>
    <property type="molecule type" value="Genomic_DNA"/>
</dbReference>
<evidence type="ECO:0000313" key="2">
    <source>
        <dbReference type="Proteomes" id="UP001055453"/>
    </source>
</evidence>
<sequence length="237" mass="27067">MWQLSPAQPQLVQQESNYAIHIRQKFNQSSFYPLTQIPSTNLYKPIGDWVGRLILPTKQQLQDGLDWVWMEVQYAPPTAQHLVGNIVRLEWKKNQDLLAFAKVVTRDINFTSEVIKSQKQGNIHPFRLNGVRQVGFLRSLAGANPDDNVIVALDSTAIIDATKEKSILQIEREPVLASGRFYGLVKIVKPIKSSEKSILFSNAKQDSDYFLVQHYNANSNKFDGLQETIRIPQQVHR</sequence>
<proteinExistence type="predicted"/>
<reference evidence="1" key="1">
    <citation type="submission" date="2022-04" db="EMBL/GenBank/DDBJ databases">
        <title>Complete genome sequence of a cyanobacterium, Nostoc sp. SO-36, isolated in Antarctica.</title>
        <authorList>
            <person name="Kanesaki Y."/>
            <person name="Effendi D."/>
            <person name="Sakamoto T."/>
            <person name="Ohtani S."/>
            <person name="Awai K."/>
        </authorList>
    </citation>
    <scope>NUCLEOTIDE SEQUENCE</scope>
    <source>
        <strain evidence="1">SO-36</strain>
    </source>
</reference>
<keyword evidence="2" id="KW-1185">Reference proteome</keyword>
<protein>
    <submittedName>
        <fullName evidence="1">Uncharacterized protein</fullName>
    </submittedName>
</protein>
<evidence type="ECO:0000313" key="1">
    <source>
        <dbReference type="EMBL" id="BDI14676.1"/>
    </source>
</evidence>
<organism evidence="1 2">
    <name type="scientific">Nostoc cf. commune SO-36</name>
    <dbReference type="NCBI Taxonomy" id="449208"/>
    <lineage>
        <taxon>Bacteria</taxon>
        <taxon>Bacillati</taxon>
        <taxon>Cyanobacteriota</taxon>
        <taxon>Cyanophyceae</taxon>
        <taxon>Nostocales</taxon>
        <taxon>Nostocaceae</taxon>
        <taxon>Nostoc</taxon>
    </lineage>
</organism>
<accession>A0ABM7YVL1</accession>
<gene>
    <name evidence="1" type="ORF">ANSO36C_04780</name>
</gene>
<dbReference type="Proteomes" id="UP001055453">
    <property type="component" value="Chromosome"/>
</dbReference>
<name>A0ABM7YVL1_NOSCO</name>